<feature type="region of interest" description="Disordered" evidence="5">
    <location>
        <begin position="139"/>
        <end position="159"/>
    </location>
</feature>
<dbReference type="InterPro" id="IPR020084">
    <property type="entry name" value="NUDIX_hydrolase_CS"/>
</dbReference>
<dbReference type="EMBL" id="JBHSKL010000057">
    <property type="protein sequence ID" value="MFC5229752.1"/>
    <property type="molecule type" value="Genomic_DNA"/>
</dbReference>
<evidence type="ECO:0000256" key="5">
    <source>
        <dbReference type="SAM" id="MobiDB-lite"/>
    </source>
</evidence>
<evidence type="ECO:0000256" key="1">
    <source>
        <dbReference type="ARBA" id="ARBA00001946"/>
    </source>
</evidence>
<dbReference type="CDD" id="cd04683">
    <property type="entry name" value="NUDIX_Hydrolase"/>
    <property type="match status" value="1"/>
</dbReference>
<comment type="similarity">
    <text evidence="2 4">Belongs to the Nudix hydrolase family.</text>
</comment>
<name>A0ABW0DJX8_STRFI</name>
<dbReference type="Proteomes" id="UP001596156">
    <property type="component" value="Unassembled WGS sequence"/>
</dbReference>
<dbReference type="Pfam" id="PF00293">
    <property type="entry name" value="NUDIX"/>
    <property type="match status" value="2"/>
</dbReference>
<dbReference type="PRINTS" id="PR00502">
    <property type="entry name" value="NUDIXFAMILY"/>
</dbReference>
<gene>
    <name evidence="7" type="ORF">ACFPN6_35435</name>
</gene>
<evidence type="ECO:0000256" key="3">
    <source>
        <dbReference type="ARBA" id="ARBA00022801"/>
    </source>
</evidence>
<accession>A0ABW0DJX8</accession>
<evidence type="ECO:0000313" key="7">
    <source>
        <dbReference type="EMBL" id="MFC5229752.1"/>
    </source>
</evidence>
<evidence type="ECO:0000256" key="2">
    <source>
        <dbReference type="ARBA" id="ARBA00005582"/>
    </source>
</evidence>
<dbReference type="RefSeq" id="WP_381573917.1">
    <property type="nucleotide sequence ID" value="NZ_BAAASS010000030.1"/>
</dbReference>
<dbReference type="PROSITE" id="PS51462">
    <property type="entry name" value="NUDIX"/>
    <property type="match status" value="2"/>
</dbReference>
<dbReference type="SUPFAM" id="SSF55811">
    <property type="entry name" value="Nudix"/>
    <property type="match status" value="2"/>
</dbReference>
<keyword evidence="3 4" id="KW-0378">Hydrolase</keyword>
<comment type="cofactor">
    <cofactor evidence="1">
        <name>Mg(2+)</name>
        <dbReference type="ChEBI" id="CHEBI:18420"/>
    </cofactor>
</comment>
<dbReference type="Gene3D" id="3.90.79.10">
    <property type="entry name" value="Nucleoside Triphosphate Pyrophosphohydrolase"/>
    <property type="match status" value="2"/>
</dbReference>
<feature type="domain" description="Nudix hydrolase" evidence="6">
    <location>
        <begin position="162"/>
        <end position="295"/>
    </location>
</feature>
<proteinExistence type="inferred from homology"/>
<feature type="domain" description="Nudix hydrolase" evidence="6">
    <location>
        <begin position="10"/>
        <end position="140"/>
    </location>
</feature>
<dbReference type="InterPro" id="IPR015797">
    <property type="entry name" value="NUDIX_hydrolase-like_dom_sf"/>
</dbReference>
<dbReference type="InterPro" id="IPR020476">
    <property type="entry name" value="Nudix_hydrolase"/>
</dbReference>
<comment type="caution">
    <text evidence="7">The sequence shown here is derived from an EMBL/GenBank/DDBJ whole genome shotgun (WGS) entry which is preliminary data.</text>
</comment>
<dbReference type="PANTHER" id="PTHR43046">
    <property type="entry name" value="GDP-MANNOSE MANNOSYL HYDROLASE"/>
    <property type="match status" value="1"/>
</dbReference>
<dbReference type="InterPro" id="IPR000086">
    <property type="entry name" value="NUDIX_hydrolase_dom"/>
</dbReference>
<dbReference type="PROSITE" id="PS00893">
    <property type="entry name" value="NUDIX_BOX"/>
    <property type="match status" value="1"/>
</dbReference>
<evidence type="ECO:0000256" key="4">
    <source>
        <dbReference type="RuleBase" id="RU003476"/>
    </source>
</evidence>
<protein>
    <submittedName>
        <fullName evidence="7">NUDIX domain-containing protein</fullName>
    </submittedName>
</protein>
<keyword evidence="8" id="KW-1185">Reference proteome</keyword>
<reference evidence="8" key="1">
    <citation type="journal article" date="2019" name="Int. J. Syst. Evol. Microbiol.">
        <title>The Global Catalogue of Microorganisms (GCM) 10K type strain sequencing project: providing services to taxonomists for standard genome sequencing and annotation.</title>
        <authorList>
            <consortium name="The Broad Institute Genomics Platform"/>
            <consortium name="The Broad Institute Genome Sequencing Center for Infectious Disease"/>
            <person name="Wu L."/>
            <person name="Ma J."/>
        </authorList>
    </citation>
    <scope>NUCLEOTIDE SEQUENCE [LARGE SCALE GENOMIC DNA]</scope>
    <source>
        <strain evidence="8">CCM 8479</strain>
    </source>
</reference>
<sequence>MSSLSAAHTTGRAGTAVMIVNSRGQYLLHLRDAHKPICDAGTWSLVGGGPEEGESPDEAIVREILEETGLVLPEVSPYTTTTARGPYVTEGNIRLYTARWDGDARALPVSEGIMFAWFDVPTMEQLSMCPWAHEAIKTHHAEQPAPPLPAPRPAAGHHGTGAVKNVIGAHLFLERDGTTLLGLRHPGVAYAAGEWHALAGHVERESVRACLVREAHEEAGLVVDPADLTLVHTVHLLDREDAEPRIQLFFAASRWAGEPEVREPDKCTAWTWWPLDGLPEPMVAYTRAAIDGIRAGTAYTELGWNAPAARRTR</sequence>
<dbReference type="PANTHER" id="PTHR43046:SF2">
    <property type="entry name" value="8-OXO-DGTP DIPHOSPHATASE-RELATED"/>
    <property type="match status" value="1"/>
</dbReference>
<evidence type="ECO:0000313" key="8">
    <source>
        <dbReference type="Proteomes" id="UP001596156"/>
    </source>
</evidence>
<evidence type="ECO:0000259" key="6">
    <source>
        <dbReference type="PROSITE" id="PS51462"/>
    </source>
</evidence>
<organism evidence="7 8">
    <name type="scientific">Streptomyces fimbriatus</name>
    <dbReference type="NCBI Taxonomy" id="68197"/>
    <lineage>
        <taxon>Bacteria</taxon>
        <taxon>Bacillati</taxon>
        <taxon>Actinomycetota</taxon>
        <taxon>Actinomycetes</taxon>
        <taxon>Kitasatosporales</taxon>
        <taxon>Streptomycetaceae</taxon>
        <taxon>Streptomyces</taxon>
    </lineage>
</organism>